<comment type="caution">
    <text evidence="1">The sequence shown here is derived from an EMBL/GenBank/DDBJ whole genome shotgun (WGS) entry which is preliminary data.</text>
</comment>
<accession>A0A7W4NIR6</accession>
<organism evidence="1 2">
    <name type="scientific">Gluconacetobacter diazotrophicus</name>
    <name type="common">Acetobacter diazotrophicus</name>
    <dbReference type="NCBI Taxonomy" id="33996"/>
    <lineage>
        <taxon>Bacteria</taxon>
        <taxon>Pseudomonadati</taxon>
        <taxon>Pseudomonadota</taxon>
        <taxon>Alphaproteobacteria</taxon>
        <taxon>Acetobacterales</taxon>
        <taxon>Acetobacteraceae</taxon>
        <taxon>Gluconacetobacter</taxon>
    </lineage>
</organism>
<gene>
    <name evidence="1" type="ORF">HLH33_19840</name>
</gene>
<protein>
    <submittedName>
        <fullName evidence="1">Uncharacterized protein</fullName>
    </submittedName>
</protein>
<proteinExistence type="predicted"/>
<evidence type="ECO:0000313" key="2">
    <source>
        <dbReference type="Proteomes" id="UP000550787"/>
    </source>
</evidence>
<name>A0A7W4NIR6_GLUDI</name>
<dbReference type="Proteomes" id="UP000550787">
    <property type="component" value="Unassembled WGS sequence"/>
</dbReference>
<dbReference type="AlphaFoldDB" id="A0A7W4NIR6"/>
<evidence type="ECO:0000313" key="1">
    <source>
        <dbReference type="EMBL" id="MBB2158502.1"/>
    </source>
</evidence>
<sequence>MECYFQGCTEDATTKEHIPPRSFFPQGENDQLLTVRSCKIHNNDKSKNDTYVLAHICMNAPPESRAKEIFDKTVRPQLSHNNDALARTLLKDSREVSGGISCAVDCDRLDEFFTALSCGLIYKSQKKKLPSNYRLGHIYHQLSAPDDILCREMQNEIDKFYDGKPLEPDPKVFEQYQPVVIHPSLRRDGVNGDMDWYCPT</sequence>
<dbReference type="EMBL" id="JABEQG010000106">
    <property type="protein sequence ID" value="MBB2158502.1"/>
    <property type="molecule type" value="Genomic_DNA"/>
</dbReference>
<dbReference type="RefSeq" id="WP_183116767.1">
    <property type="nucleotide sequence ID" value="NZ_JABEQG010000106.1"/>
</dbReference>
<reference evidence="1 2" key="1">
    <citation type="submission" date="2020-04" db="EMBL/GenBank/DDBJ databases">
        <title>Description of novel Gluconacetobacter.</title>
        <authorList>
            <person name="Sombolestani A."/>
        </authorList>
    </citation>
    <scope>NUCLEOTIDE SEQUENCE [LARGE SCALE GENOMIC DNA]</scope>
    <source>
        <strain evidence="1 2">LMG 7603</strain>
    </source>
</reference>